<protein>
    <submittedName>
        <fullName evidence="2">Uncharacterized protein</fullName>
    </submittedName>
</protein>
<keyword evidence="3" id="KW-1185">Reference proteome</keyword>
<evidence type="ECO:0000256" key="1">
    <source>
        <dbReference type="SAM" id="MobiDB-lite"/>
    </source>
</evidence>
<feature type="region of interest" description="Disordered" evidence="1">
    <location>
        <begin position="1"/>
        <end position="21"/>
    </location>
</feature>
<sequence>MDSTSLDEAESGHKTTDRQRSSFMLATTPVDSPTPPCLHIRQWGISSGSPDPHRTETMPLGATRWGKVTGGLSRGLPLIEAPKTRFSPCLTRLCFFRRNCEPVDPIFCPPPVGTLRVAGGDRLDANFLSRVYVMNGMALHGLCGEPMAAVQWWIFSASVRLSVCSVARDIVSRIEAGGIGFVTD</sequence>
<organism evidence="2 3">
    <name type="scientific">Pyronema omphalodes (strain CBS 100304)</name>
    <name type="common">Pyronema confluens</name>
    <dbReference type="NCBI Taxonomy" id="1076935"/>
    <lineage>
        <taxon>Eukaryota</taxon>
        <taxon>Fungi</taxon>
        <taxon>Dikarya</taxon>
        <taxon>Ascomycota</taxon>
        <taxon>Pezizomycotina</taxon>
        <taxon>Pezizomycetes</taxon>
        <taxon>Pezizales</taxon>
        <taxon>Pyronemataceae</taxon>
        <taxon>Pyronema</taxon>
    </lineage>
</organism>
<dbReference type="EMBL" id="HF935629">
    <property type="protein sequence ID" value="CCX31669.1"/>
    <property type="molecule type" value="Genomic_DNA"/>
</dbReference>
<feature type="compositionally biased region" description="Basic and acidic residues" evidence="1">
    <location>
        <begin position="10"/>
        <end position="20"/>
    </location>
</feature>
<dbReference type="AlphaFoldDB" id="U4LHR6"/>
<evidence type="ECO:0000313" key="2">
    <source>
        <dbReference type="EMBL" id="CCX31669.1"/>
    </source>
</evidence>
<gene>
    <name evidence="2" type="ORF">PCON_11192</name>
</gene>
<reference evidence="2 3" key="1">
    <citation type="journal article" date="2013" name="PLoS Genet.">
        <title>The genome and development-dependent transcriptomes of Pyronema confluens: a window into fungal evolution.</title>
        <authorList>
            <person name="Traeger S."/>
            <person name="Altegoer F."/>
            <person name="Freitag M."/>
            <person name="Gabaldon T."/>
            <person name="Kempken F."/>
            <person name="Kumar A."/>
            <person name="Marcet-Houben M."/>
            <person name="Poggeler S."/>
            <person name="Stajich J.E."/>
            <person name="Nowrousian M."/>
        </authorList>
    </citation>
    <scope>NUCLEOTIDE SEQUENCE [LARGE SCALE GENOMIC DNA]</scope>
    <source>
        <strain evidence="3">CBS 100304</strain>
        <tissue evidence="2">Vegetative mycelium</tissue>
    </source>
</reference>
<accession>U4LHR6</accession>
<dbReference type="Proteomes" id="UP000018144">
    <property type="component" value="Unassembled WGS sequence"/>
</dbReference>
<evidence type="ECO:0000313" key="3">
    <source>
        <dbReference type="Proteomes" id="UP000018144"/>
    </source>
</evidence>
<proteinExistence type="predicted"/>
<name>U4LHR6_PYROM</name>